<sequence>MQGIPPPYAHIIHAKLNNIPGKRAAGSPDGKQSLPPMDTRNTIGVKSTFAVLLDIMNSRDVGESGIGKGGNWASGNLTDTTWVLLHGGVAMSSTPDN</sequence>
<proteinExistence type="predicted"/>
<evidence type="ECO:0000313" key="2">
    <source>
        <dbReference type="EMBL" id="SOQ39386.1"/>
    </source>
</evidence>
<gene>
    <name evidence="2" type="ORF">SFRICE_018036</name>
</gene>
<protein>
    <submittedName>
        <fullName evidence="2">SFRICE_018036</fullName>
    </submittedName>
</protein>
<accession>A0A2H1VF34</accession>
<name>A0A2H1VF34_SPOFR</name>
<dbReference type="AlphaFoldDB" id="A0A2H1VF34"/>
<dbReference type="EMBL" id="ODYU01002201">
    <property type="protein sequence ID" value="SOQ39386.1"/>
    <property type="molecule type" value="Genomic_DNA"/>
</dbReference>
<organism evidence="2">
    <name type="scientific">Spodoptera frugiperda</name>
    <name type="common">Fall armyworm</name>
    <dbReference type="NCBI Taxonomy" id="7108"/>
    <lineage>
        <taxon>Eukaryota</taxon>
        <taxon>Metazoa</taxon>
        <taxon>Ecdysozoa</taxon>
        <taxon>Arthropoda</taxon>
        <taxon>Hexapoda</taxon>
        <taxon>Insecta</taxon>
        <taxon>Pterygota</taxon>
        <taxon>Neoptera</taxon>
        <taxon>Endopterygota</taxon>
        <taxon>Lepidoptera</taxon>
        <taxon>Glossata</taxon>
        <taxon>Ditrysia</taxon>
        <taxon>Noctuoidea</taxon>
        <taxon>Noctuidae</taxon>
        <taxon>Amphipyrinae</taxon>
        <taxon>Spodoptera</taxon>
    </lineage>
</organism>
<reference evidence="2" key="1">
    <citation type="submission" date="2016-07" db="EMBL/GenBank/DDBJ databases">
        <authorList>
            <person name="Bretaudeau A."/>
        </authorList>
    </citation>
    <scope>NUCLEOTIDE SEQUENCE</scope>
    <source>
        <strain evidence="2">Rice</strain>
        <tissue evidence="2">Whole body</tissue>
    </source>
</reference>
<evidence type="ECO:0000256" key="1">
    <source>
        <dbReference type="SAM" id="MobiDB-lite"/>
    </source>
</evidence>
<feature type="region of interest" description="Disordered" evidence="1">
    <location>
        <begin position="19"/>
        <end position="41"/>
    </location>
</feature>